<dbReference type="CDD" id="cd00084">
    <property type="entry name" value="HMG-box_SF"/>
    <property type="match status" value="1"/>
</dbReference>
<keyword evidence="2" id="KW-0539">Nucleus</keyword>
<feature type="domain" description="HMG box" evidence="5">
    <location>
        <begin position="402"/>
        <end position="504"/>
    </location>
</feature>
<dbReference type="InterPro" id="IPR050342">
    <property type="entry name" value="HMGB"/>
</dbReference>
<sequence length="506" mass="55207">MEGSSGGNSSGTNTHRQSQHQSNIGNSSYDPQQHAVDNPRSIEEMQNNYWRQHFLEMTAGGGVNLPQNAFVGAGNVAGSGGGQDISLAPPSSFSAGFSSSAGSQVFGAGSFPISAVGNNNERMQTFSSPSASIGLQFQQQQQQQQSLVLQFAALQQQQDESNVTLQQQLRQQQQQQVHLQDQHQFQQQQVQQQQLSTMGTGQYGLNNVALQQLQGQQLNHPTENYSLLDTMYSNSFQAVQGTPLNLGVSNAGLNQLMWRISGGNTGSSSGFGQSPSSHTNTAALGISNAPISNLNQSSFTADSSSFLGKIPGQDMSRPTGQSSIDNTRVSNSISNLHFDPSLPSLSSISGMRLPVQLHPEGILGSGRSTASNASRMDTPSQEMKVQASSPSASPSKGTRPPVLKPLSAYNYFFTEERDRILHGDTPYANETNDARKLRLLSMHWSKDRNKRRPHRKTHGKISFTTLSRHIGQKWRELGEEEKNFYKSVANADMVRYKEEVARRDMS</sequence>
<dbReference type="OrthoDB" id="48979at2759"/>
<dbReference type="AlphaFoldDB" id="A0A9K3LVX2"/>
<evidence type="ECO:0000259" key="5">
    <source>
        <dbReference type="PROSITE" id="PS50118"/>
    </source>
</evidence>
<proteinExistence type="predicted"/>
<dbReference type="GO" id="GO:0003677">
    <property type="term" value="F:DNA binding"/>
    <property type="evidence" value="ECO:0007669"/>
    <property type="project" value="UniProtKB-UniRule"/>
</dbReference>
<reference evidence="6" key="1">
    <citation type="journal article" date="2021" name="Sci. Rep.">
        <title>Diploid genomic architecture of Nitzschia inconspicua, an elite biomass production diatom.</title>
        <authorList>
            <person name="Oliver A."/>
            <person name="Podell S."/>
            <person name="Pinowska A."/>
            <person name="Traller J.C."/>
            <person name="Smith S.R."/>
            <person name="McClure R."/>
            <person name="Beliaev A."/>
            <person name="Bohutskyi P."/>
            <person name="Hill E.A."/>
            <person name="Rabines A."/>
            <person name="Zheng H."/>
            <person name="Allen L.Z."/>
            <person name="Kuo A."/>
            <person name="Grigoriev I.V."/>
            <person name="Allen A.E."/>
            <person name="Hazlebeck D."/>
            <person name="Allen E.E."/>
        </authorList>
    </citation>
    <scope>NUCLEOTIDE SEQUENCE</scope>
    <source>
        <strain evidence="6">Hildebrandi</strain>
    </source>
</reference>
<dbReference type="PANTHER" id="PTHR48112">
    <property type="entry name" value="HIGH MOBILITY GROUP PROTEIN DSP1"/>
    <property type="match status" value="1"/>
</dbReference>
<feature type="DNA-binding region" description="HMG box" evidence="2">
    <location>
        <begin position="402"/>
        <end position="504"/>
    </location>
</feature>
<feature type="coiled-coil region" evidence="3">
    <location>
        <begin position="155"/>
        <end position="182"/>
    </location>
</feature>
<feature type="compositionally biased region" description="Polar residues" evidence="4">
    <location>
        <begin position="366"/>
        <end position="396"/>
    </location>
</feature>
<comment type="caution">
    <text evidence="6">The sequence shown here is derived from an EMBL/GenBank/DDBJ whole genome shotgun (WGS) entry which is preliminary data.</text>
</comment>
<evidence type="ECO:0000256" key="3">
    <source>
        <dbReference type="SAM" id="Coils"/>
    </source>
</evidence>
<reference evidence="6" key="2">
    <citation type="submission" date="2021-04" db="EMBL/GenBank/DDBJ databases">
        <authorList>
            <person name="Podell S."/>
        </authorList>
    </citation>
    <scope>NUCLEOTIDE SEQUENCE</scope>
    <source>
        <strain evidence="6">Hildebrandi</strain>
    </source>
</reference>
<gene>
    <name evidence="6" type="ORF">IV203_031563</name>
</gene>
<evidence type="ECO:0000256" key="2">
    <source>
        <dbReference type="PROSITE-ProRule" id="PRU00267"/>
    </source>
</evidence>
<evidence type="ECO:0000256" key="4">
    <source>
        <dbReference type="SAM" id="MobiDB-lite"/>
    </source>
</evidence>
<evidence type="ECO:0000313" key="6">
    <source>
        <dbReference type="EMBL" id="KAG7368820.1"/>
    </source>
</evidence>
<keyword evidence="7" id="KW-1185">Reference proteome</keyword>
<dbReference type="PANTHER" id="PTHR48112:SF15">
    <property type="entry name" value="HMG BOX DOMAIN-CONTAINING PROTEIN"/>
    <property type="match status" value="1"/>
</dbReference>
<evidence type="ECO:0000256" key="1">
    <source>
        <dbReference type="ARBA" id="ARBA00023125"/>
    </source>
</evidence>
<organism evidence="6 7">
    <name type="scientific">Nitzschia inconspicua</name>
    <dbReference type="NCBI Taxonomy" id="303405"/>
    <lineage>
        <taxon>Eukaryota</taxon>
        <taxon>Sar</taxon>
        <taxon>Stramenopiles</taxon>
        <taxon>Ochrophyta</taxon>
        <taxon>Bacillariophyta</taxon>
        <taxon>Bacillariophyceae</taxon>
        <taxon>Bacillariophycidae</taxon>
        <taxon>Bacillariales</taxon>
        <taxon>Bacillariaceae</taxon>
        <taxon>Nitzschia</taxon>
    </lineage>
</organism>
<keyword evidence="1 2" id="KW-0238">DNA-binding</keyword>
<protein>
    <submittedName>
        <fullName evidence="6">HMG high mobility group box-containing protein</fullName>
    </submittedName>
</protein>
<dbReference type="GO" id="GO:0005634">
    <property type="term" value="C:nucleus"/>
    <property type="evidence" value="ECO:0007669"/>
    <property type="project" value="UniProtKB-UniRule"/>
</dbReference>
<dbReference type="PROSITE" id="PS50118">
    <property type="entry name" value="HMG_BOX_2"/>
    <property type="match status" value="1"/>
</dbReference>
<feature type="region of interest" description="Disordered" evidence="4">
    <location>
        <begin position="1"/>
        <end position="35"/>
    </location>
</feature>
<dbReference type="EMBL" id="JAGRRH010000006">
    <property type="protein sequence ID" value="KAG7368820.1"/>
    <property type="molecule type" value="Genomic_DNA"/>
</dbReference>
<dbReference type="Pfam" id="PF00505">
    <property type="entry name" value="HMG_box"/>
    <property type="match status" value="1"/>
</dbReference>
<accession>A0A9K3LVX2</accession>
<evidence type="ECO:0000313" key="7">
    <source>
        <dbReference type="Proteomes" id="UP000693970"/>
    </source>
</evidence>
<feature type="region of interest" description="Disordered" evidence="4">
    <location>
        <begin position="359"/>
        <end position="402"/>
    </location>
</feature>
<name>A0A9K3LVX2_9STRA</name>
<dbReference type="InterPro" id="IPR009071">
    <property type="entry name" value="HMG_box_dom"/>
</dbReference>
<keyword evidence="3" id="KW-0175">Coiled coil</keyword>
<feature type="compositionally biased region" description="Polar residues" evidence="4">
    <location>
        <begin position="15"/>
        <end position="31"/>
    </location>
</feature>
<dbReference type="Proteomes" id="UP000693970">
    <property type="component" value="Unassembled WGS sequence"/>
</dbReference>